<dbReference type="Proteomes" id="UP000639772">
    <property type="component" value="Chromosome 13"/>
</dbReference>
<organism evidence="1 2">
    <name type="scientific">Vanilla planifolia</name>
    <name type="common">Vanilla</name>
    <dbReference type="NCBI Taxonomy" id="51239"/>
    <lineage>
        <taxon>Eukaryota</taxon>
        <taxon>Viridiplantae</taxon>
        <taxon>Streptophyta</taxon>
        <taxon>Embryophyta</taxon>
        <taxon>Tracheophyta</taxon>
        <taxon>Spermatophyta</taxon>
        <taxon>Magnoliopsida</taxon>
        <taxon>Liliopsida</taxon>
        <taxon>Asparagales</taxon>
        <taxon>Orchidaceae</taxon>
        <taxon>Vanilloideae</taxon>
        <taxon>Vanilleae</taxon>
        <taxon>Vanilla</taxon>
    </lineage>
</organism>
<proteinExistence type="predicted"/>
<evidence type="ECO:0000313" key="2">
    <source>
        <dbReference type="Proteomes" id="UP000639772"/>
    </source>
</evidence>
<reference evidence="1 2" key="1">
    <citation type="journal article" date="2020" name="Nat. Food">
        <title>A phased Vanilla planifolia genome enables genetic improvement of flavour and production.</title>
        <authorList>
            <person name="Hasing T."/>
            <person name="Tang H."/>
            <person name="Brym M."/>
            <person name="Khazi F."/>
            <person name="Huang T."/>
            <person name="Chambers A.H."/>
        </authorList>
    </citation>
    <scope>NUCLEOTIDE SEQUENCE [LARGE SCALE GENOMIC DNA]</scope>
    <source>
        <tissue evidence="1">Leaf</tissue>
    </source>
</reference>
<name>A0A835PPC3_VANPL</name>
<gene>
    <name evidence="1" type="ORF">HPP92_023923</name>
</gene>
<comment type="caution">
    <text evidence="1">The sequence shown here is derived from an EMBL/GenBank/DDBJ whole genome shotgun (WGS) entry which is preliminary data.</text>
</comment>
<protein>
    <submittedName>
        <fullName evidence="1">Uncharacterized protein</fullName>
    </submittedName>
</protein>
<accession>A0A835PPC3</accession>
<dbReference type="AlphaFoldDB" id="A0A835PPC3"/>
<sequence length="58" mass="6743">MGGGEDQGSFLRIEEDVRSNTIKGEVQYRVDWDKGKEKFKTREQVVTELKRQTIVVVE</sequence>
<evidence type="ECO:0000313" key="1">
    <source>
        <dbReference type="EMBL" id="KAG0456135.1"/>
    </source>
</evidence>
<dbReference type="EMBL" id="JADCNM010000013">
    <property type="protein sequence ID" value="KAG0456135.1"/>
    <property type="molecule type" value="Genomic_DNA"/>
</dbReference>